<gene>
    <name evidence="17" type="ORF">LOM8899_00187</name>
</gene>
<dbReference type="GO" id="GO:0020037">
    <property type="term" value="F:heme binding"/>
    <property type="evidence" value="ECO:0007669"/>
    <property type="project" value="InterPro"/>
</dbReference>
<evidence type="ECO:0000256" key="13">
    <source>
        <dbReference type="ARBA" id="ARBA00022989"/>
    </source>
</evidence>
<proteinExistence type="predicted"/>
<evidence type="ECO:0000256" key="15">
    <source>
        <dbReference type="ARBA" id="ARBA00023136"/>
    </source>
</evidence>
<comment type="subcellular location">
    <subcellularLocation>
        <location evidence="3">Membrane</location>
        <topology evidence="3">Multi-pass membrane protein</topology>
    </subcellularLocation>
</comment>
<dbReference type="OrthoDB" id="9809280at2"/>
<evidence type="ECO:0000256" key="14">
    <source>
        <dbReference type="ARBA" id="ARBA00023004"/>
    </source>
</evidence>
<keyword evidence="11" id="KW-0479">Metal-binding</keyword>
<comment type="subunit">
    <text evidence="5">Part of an enzyme complex containing four subunits: a flavoprotein, an iron-sulfur protein, plus two membrane-anchoring proteins, SdhC and SdhD.</text>
</comment>
<evidence type="ECO:0000256" key="5">
    <source>
        <dbReference type="ARBA" id="ARBA00011558"/>
    </source>
</evidence>
<feature type="transmembrane region" description="Helical" evidence="16">
    <location>
        <begin position="99"/>
        <end position="122"/>
    </location>
</feature>
<dbReference type="InterPro" id="IPR034804">
    <property type="entry name" value="SQR/QFR_C/D"/>
</dbReference>
<dbReference type="RefSeq" id="WP_093990289.1">
    <property type="nucleotide sequence ID" value="NZ_FXZK01000001.1"/>
</dbReference>
<evidence type="ECO:0000256" key="2">
    <source>
        <dbReference type="ARBA" id="ARBA00004050"/>
    </source>
</evidence>
<comment type="cofactor">
    <cofactor evidence="1">
        <name>heme</name>
        <dbReference type="ChEBI" id="CHEBI:30413"/>
    </cofactor>
</comment>
<dbReference type="Pfam" id="PF01127">
    <property type="entry name" value="Sdh_cyt"/>
    <property type="match status" value="1"/>
</dbReference>
<accession>A0A238LAR7</accession>
<keyword evidence="9" id="KW-0349">Heme</keyword>
<name>A0A238LAR7_9RHOB</name>
<keyword evidence="14" id="KW-0408">Iron</keyword>
<reference evidence="17 18" key="1">
    <citation type="submission" date="2017-05" db="EMBL/GenBank/DDBJ databases">
        <authorList>
            <person name="Song R."/>
            <person name="Chenine A.L."/>
            <person name="Ruprecht R.M."/>
        </authorList>
    </citation>
    <scope>NUCLEOTIDE SEQUENCE [LARGE SCALE GENOMIC DNA]</scope>
    <source>
        <strain evidence="17 18">CECT 8899</strain>
    </source>
</reference>
<evidence type="ECO:0000256" key="7">
    <source>
        <dbReference type="ARBA" id="ARBA00022448"/>
    </source>
</evidence>
<evidence type="ECO:0000256" key="8">
    <source>
        <dbReference type="ARBA" id="ARBA00022532"/>
    </source>
</evidence>
<evidence type="ECO:0000313" key="18">
    <source>
        <dbReference type="Proteomes" id="UP000201613"/>
    </source>
</evidence>
<evidence type="ECO:0000256" key="3">
    <source>
        <dbReference type="ARBA" id="ARBA00004141"/>
    </source>
</evidence>
<comment type="function">
    <text evidence="2">Membrane-anchoring subunit of succinate dehydrogenase (SDH).</text>
</comment>
<evidence type="ECO:0000256" key="1">
    <source>
        <dbReference type="ARBA" id="ARBA00001971"/>
    </source>
</evidence>
<dbReference type="EMBL" id="FXZK01000001">
    <property type="protein sequence ID" value="SMY06066.1"/>
    <property type="molecule type" value="Genomic_DNA"/>
</dbReference>
<dbReference type="AlphaFoldDB" id="A0A238LAR7"/>
<evidence type="ECO:0000256" key="9">
    <source>
        <dbReference type="ARBA" id="ARBA00022617"/>
    </source>
</evidence>
<protein>
    <recommendedName>
        <fullName evidence="6">Succinate dehydrogenase hydrophobic membrane anchor subunit</fullName>
    </recommendedName>
</protein>
<feature type="transmembrane region" description="Helical" evidence="16">
    <location>
        <begin position="27"/>
        <end position="49"/>
    </location>
</feature>
<keyword evidence="12" id="KW-0249">Electron transport</keyword>
<dbReference type="NCBIfam" id="TIGR02968">
    <property type="entry name" value="succ_dehyd_anc"/>
    <property type="match status" value="1"/>
</dbReference>
<evidence type="ECO:0000256" key="16">
    <source>
        <dbReference type="SAM" id="Phobius"/>
    </source>
</evidence>
<evidence type="ECO:0000256" key="4">
    <source>
        <dbReference type="ARBA" id="ARBA00005163"/>
    </source>
</evidence>
<feature type="transmembrane region" description="Helical" evidence="16">
    <location>
        <begin position="61"/>
        <end position="79"/>
    </location>
</feature>
<evidence type="ECO:0000256" key="10">
    <source>
        <dbReference type="ARBA" id="ARBA00022692"/>
    </source>
</evidence>
<dbReference type="SUPFAM" id="SSF81343">
    <property type="entry name" value="Fumarate reductase respiratory complex transmembrane subunits"/>
    <property type="match status" value="1"/>
</dbReference>
<dbReference type="CDD" id="cd03495">
    <property type="entry name" value="SQR_TypeC_SdhD_like"/>
    <property type="match status" value="1"/>
</dbReference>
<keyword evidence="13 16" id="KW-1133">Transmembrane helix</keyword>
<dbReference type="GO" id="GO:0046872">
    <property type="term" value="F:metal ion binding"/>
    <property type="evidence" value="ECO:0007669"/>
    <property type="project" value="UniProtKB-KW"/>
</dbReference>
<dbReference type="InterPro" id="IPR014312">
    <property type="entry name" value="Succ_DH_anchor"/>
</dbReference>
<evidence type="ECO:0000256" key="12">
    <source>
        <dbReference type="ARBA" id="ARBA00022982"/>
    </source>
</evidence>
<dbReference type="InterPro" id="IPR000701">
    <property type="entry name" value="SuccDH_FuR_B_TM-su"/>
</dbReference>
<dbReference type="GO" id="GO:0016020">
    <property type="term" value="C:membrane"/>
    <property type="evidence" value="ECO:0007669"/>
    <property type="project" value="UniProtKB-SubCell"/>
</dbReference>
<organism evidence="17 18">
    <name type="scientific">Flavimaricola marinus</name>
    <dbReference type="NCBI Taxonomy" id="1819565"/>
    <lineage>
        <taxon>Bacteria</taxon>
        <taxon>Pseudomonadati</taxon>
        <taxon>Pseudomonadota</taxon>
        <taxon>Alphaproteobacteria</taxon>
        <taxon>Rhodobacterales</taxon>
        <taxon>Paracoccaceae</taxon>
        <taxon>Flavimaricola</taxon>
    </lineage>
</organism>
<evidence type="ECO:0000256" key="11">
    <source>
        <dbReference type="ARBA" id="ARBA00022723"/>
    </source>
</evidence>
<evidence type="ECO:0000313" key="17">
    <source>
        <dbReference type="EMBL" id="SMY06066.1"/>
    </source>
</evidence>
<comment type="pathway">
    <text evidence="4">Carbohydrate metabolism; tricarboxylic acid cycle.</text>
</comment>
<sequence>MAYMTDRKRAVGNGAAKTGTEHHWQMIVTSCALAILVPFFVFTFGPALGGTYEEIIAYYSRPYPAIVAALTMLVGLIHFRGGVQTLIEDYVHGMARKVLIIGAICLSYGAAAVVLFAIVRLAL</sequence>
<keyword evidence="10 16" id="KW-0812">Transmembrane</keyword>
<keyword evidence="8" id="KW-0816">Tricarboxylic acid cycle</keyword>
<keyword evidence="18" id="KW-1185">Reference proteome</keyword>
<keyword evidence="7" id="KW-0813">Transport</keyword>
<dbReference type="Gene3D" id="1.20.1300.10">
    <property type="entry name" value="Fumarate reductase/succinate dehydrogenase, transmembrane subunit"/>
    <property type="match status" value="1"/>
</dbReference>
<dbReference type="GO" id="GO:0006099">
    <property type="term" value="P:tricarboxylic acid cycle"/>
    <property type="evidence" value="ECO:0007669"/>
    <property type="project" value="UniProtKB-UniPathway"/>
</dbReference>
<keyword evidence="15 16" id="KW-0472">Membrane</keyword>
<evidence type="ECO:0000256" key="6">
    <source>
        <dbReference type="ARBA" id="ARBA00019425"/>
    </source>
</evidence>
<dbReference type="UniPathway" id="UPA00223"/>
<dbReference type="Proteomes" id="UP000201613">
    <property type="component" value="Unassembled WGS sequence"/>
</dbReference>